<protein>
    <recommendedName>
        <fullName evidence="1">F-box domain-containing protein</fullName>
    </recommendedName>
</protein>
<evidence type="ECO:0000313" key="2">
    <source>
        <dbReference type="EMBL" id="MCD7461911.1"/>
    </source>
</evidence>
<dbReference type="PANTHER" id="PTHR31639">
    <property type="entry name" value="F-BOX PROTEIN-LIKE"/>
    <property type="match status" value="1"/>
</dbReference>
<dbReference type="InterPro" id="IPR036047">
    <property type="entry name" value="F-box-like_dom_sf"/>
</dbReference>
<dbReference type="PANTHER" id="PTHR31639:SF42">
    <property type="entry name" value="OS02G0160200 PROTEIN"/>
    <property type="match status" value="1"/>
</dbReference>
<dbReference type="EMBL" id="JACEIK010000764">
    <property type="protein sequence ID" value="MCD7461911.1"/>
    <property type="molecule type" value="Genomic_DNA"/>
</dbReference>
<sequence length="155" mass="17210">MEGKSDIDAAADNRISKLPEPILQHILSYLHAEDAARMSTLSKKAPSKYNSLTGAIFAAKALNVLNLDGFKIEMPCDDAGIIKFSSLRELHLCDVIVISKDLRENLLPPLYGTNVLQVNLQKRSNYSVVDVIDSMLWISPQLDTLIFTQAPRLKT</sequence>
<keyword evidence="3" id="KW-1185">Reference proteome</keyword>
<gene>
    <name evidence="2" type="ORF">HAX54_047368</name>
</gene>
<feature type="domain" description="F-box" evidence="1">
    <location>
        <begin position="12"/>
        <end position="44"/>
    </location>
</feature>
<reference evidence="2 3" key="1">
    <citation type="journal article" date="2021" name="BMC Genomics">
        <title>Datura genome reveals duplications of psychoactive alkaloid biosynthetic genes and high mutation rate following tissue culture.</title>
        <authorList>
            <person name="Rajewski A."/>
            <person name="Carter-House D."/>
            <person name="Stajich J."/>
            <person name="Litt A."/>
        </authorList>
    </citation>
    <scope>NUCLEOTIDE SEQUENCE [LARGE SCALE GENOMIC DNA]</scope>
    <source>
        <strain evidence="2">AR-01</strain>
    </source>
</reference>
<dbReference type="PROSITE" id="PS50181">
    <property type="entry name" value="FBOX"/>
    <property type="match status" value="1"/>
</dbReference>
<proteinExistence type="predicted"/>
<comment type="caution">
    <text evidence="2">The sequence shown here is derived from an EMBL/GenBank/DDBJ whole genome shotgun (WGS) entry which is preliminary data.</text>
</comment>
<dbReference type="InterPro" id="IPR001810">
    <property type="entry name" value="F-box_dom"/>
</dbReference>
<accession>A0ABS8SSU0</accession>
<evidence type="ECO:0000313" key="3">
    <source>
        <dbReference type="Proteomes" id="UP000823775"/>
    </source>
</evidence>
<dbReference type="Proteomes" id="UP000823775">
    <property type="component" value="Unassembled WGS sequence"/>
</dbReference>
<name>A0ABS8SSU0_DATST</name>
<organism evidence="2 3">
    <name type="scientific">Datura stramonium</name>
    <name type="common">Jimsonweed</name>
    <name type="synonym">Common thornapple</name>
    <dbReference type="NCBI Taxonomy" id="4076"/>
    <lineage>
        <taxon>Eukaryota</taxon>
        <taxon>Viridiplantae</taxon>
        <taxon>Streptophyta</taxon>
        <taxon>Embryophyta</taxon>
        <taxon>Tracheophyta</taxon>
        <taxon>Spermatophyta</taxon>
        <taxon>Magnoliopsida</taxon>
        <taxon>eudicotyledons</taxon>
        <taxon>Gunneridae</taxon>
        <taxon>Pentapetalae</taxon>
        <taxon>asterids</taxon>
        <taxon>lamiids</taxon>
        <taxon>Solanales</taxon>
        <taxon>Solanaceae</taxon>
        <taxon>Solanoideae</taxon>
        <taxon>Datureae</taxon>
        <taxon>Datura</taxon>
    </lineage>
</organism>
<dbReference type="Pfam" id="PF00646">
    <property type="entry name" value="F-box"/>
    <property type="match status" value="1"/>
</dbReference>
<evidence type="ECO:0000259" key="1">
    <source>
        <dbReference type="PROSITE" id="PS50181"/>
    </source>
</evidence>
<dbReference type="SUPFAM" id="SSF81383">
    <property type="entry name" value="F-box domain"/>
    <property type="match status" value="1"/>
</dbReference>